<name>A0A4U3MMI5_9ACTN</name>
<dbReference type="AlphaFoldDB" id="A0A4U3MMI5"/>
<dbReference type="SUPFAM" id="SSF48452">
    <property type="entry name" value="TPR-like"/>
    <property type="match status" value="2"/>
</dbReference>
<evidence type="ECO:0000313" key="1">
    <source>
        <dbReference type="EMBL" id="TKK89337.1"/>
    </source>
</evidence>
<evidence type="ECO:0000313" key="2">
    <source>
        <dbReference type="Proteomes" id="UP000308705"/>
    </source>
</evidence>
<comment type="caution">
    <text evidence="1">The sequence shown here is derived from an EMBL/GenBank/DDBJ whole genome shotgun (WGS) entry which is preliminary data.</text>
</comment>
<sequence>MRTIGDLVGQARELPYGETRTTLLETALRRAEAAGDQGLTFAVRMELTEAYMYGAEHAKAFAVFARCLADYDADPGAFNEWSLNSLLWDFKWIVGGVRRFPEVPLARAEQMLDDMERRYRESGNGLHAVHAARCAHVAHLGDFARGDELYHRWSTTPRDFLSDCEGCDPASKAYYLILRGRDEEAVELAEPVLRGELTCHVQPQSILTTLLPAYVRTGRYAEAAHAHRVAYRAMRGDANEVEEIASHLWFCAVTGNLARGLEILTRERPLLDRAPSPGAAMWFAAAGALLLRLLREQGHARPEDTAEEAALTARARDIAARFDARNGTSEQSRRVEEWLTATPLDEHVPLDPRARYSPPPLPPAPLPPAHTPEELLDLAEEAWQRGRVDEAKAAWARYDAFPPDPSLEARRADGRGLVATVEGDTETALAEWRRAAGLHTDDERRQSSLGRIGLLLCQLGRADEGLPMVESSAGALNTPNAIIRLAHAYLTLGREAEAEEVLTAAPPTGTGLLLLANVRGDAETARRARDALRAEDDREGLARACALHAHLLLTAGVDEAGVREVLAAYDEAVANAPASERAGLHHDRGSLYLQLDSVPEALDDLVEAVAQYVAEGDMEPVRYARLSLAEAYARLGRPAEAEIAAEEALGGFRAAGDDEVCARIEEFIADLQEDD</sequence>
<dbReference type="Gene3D" id="1.25.40.10">
    <property type="entry name" value="Tetratricopeptide repeat domain"/>
    <property type="match status" value="2"/>
</dbReference>
<accession>A0A4U3MMI5</accession>
<keyword evidence="2" id="KW-1185">Reference proteome</keyword>
<proteinExistence type="predicted"/>
<dbReference type="Proteomes" id="UP000308705">
    <property type="component" value="Unassembled WGS sequence"/>
</dbReference>
<gene>
    <name evidence="1" type="ORF">FDA94_10430</name>
</gene>
<dbReference type="InterPro" id="IPR011990">
    <property type="entry name" value="TPR-like_helical_dom_sf"/>
</dbReference>
<dbReference type="OrthoDB" id="56388at2"/>
<dbReference type="EMBL" id="SZQA01000007">
    <property type="protein sequence ID" value="TKK89337.1"/>
    <property type="molecule type" value="Genomic_DNA"/>
</dbReference>
<dbReference type="RefSeq" id="WP_137246842.1">
    <property type="nucleotide sequence ID" value="NZ_SZQA01000007.1"/>
</dbReference>
<protein>
    <submittedName>
        <fullName evidence="1">Tetratricopeptide repeat protein</fullName>
    </submittedName>
</protein>
<reference evidence="1 2" key="1">
    <citation type="submission" date="2019-04" db="EMBL/GenBank/DDBJ databases">
        <title>Herbidospora sp. NEAU-GS14.nov., a novel actinomycete isolated from soil.</title>
        <authorList>
            <person name="Han L."/>
        </authorList>
    </citation>
    <scope>NUCLEOTIDE SEQUENCE [LARGE SCALE GENOMIC DNA]</scope>
    <source>
        <strain evidence="1 2">NEAU-GS14</strain>
    </source>
</reference>
<organism evidence="1 2">
    <name type="scientific">Herbidospora galbida</name>
    <dbReference type="NCBI Taxonomy" id="2575442"/>
    <lineage>
        <taxon>Bacteria</taxon>
        <taxon>Bacillati</taxon>
        <taxon>Actinomycetota</taxon>
        <taxon>Actinomycetes</taxon>
        <taxon>Streptosporangiales</taxon>
        <taxon>Streptosporangiaceae</taxon>
        <taxon>Herbidospora</taxon>
    </lineage>
</organism>